<gene>
    <name evidence="4" type="ORF">R55214_HHFBAMCI_00051</name>
</gene>
<reference evidence="4 5" key="1">
    <citation type="submission" date="2023-10" db="EMBL/GenBank/DDBJ databases">
        <authorList>
            <person name="Botero Cardona J."/>
        </authorList>
    </citation>
    <scope>NUCLEOTIDE SEQUENCE [LARGE SCALE GENOMIC DNA]</scope>
    <source>
        <strain evidence="4 5">R-55214</strain>
    </source>
</reference>
<feature type="region of interest" description="Disordered" evidence="2">
    <location>
        <begin position="99"/>
        <end position="166"/>
    </location>
</feature>
<feature type="domain" description="DUF1542" evidence="3">
    <location>
        <begin position="23"/>
        <end position="93"/>
    </location>
</feature>
<keyword evidence="1" id="KW-0175">Coiled coil</keyword>
<organism evidence="4 5">
    <name type="scientific">Fructobacillus evanidus</name>
    <dbReference type="NCBI Taxonomy" id="3064281"/>
    <lineage>
        <taxon>Bacteria</taxon>
        <taxon>Bacillati</taxon>
        <taxon>Bacillota</taxon>
        <taxon>Bacilli</taxon>
        <taxon>Lactobacillales</taxon>
        <taxon>Lactobacillaceae</taxon>
        <taxon>Fructobacillus</taxon>
    </lineage>
</organism>
<evidence type="ECO:0000256" key="2">
    <source>
        <dbReference type="SAM" id="MobiDB-lite"/>
    </source>
</evidence>
<dbReference type="RefSeq" id="WP_338343075.1">
    <property type="nucleotide sequence ID" value="NZ_CAUZLH010000001.1"/>
</dbReference>
<name>A0ABN9YI14_9LACO</name>
<evidence type="ECO:0000256" key="1">
    <source>
        <dbReference type="SAM" id="Coils"/>
    </source>
</evidence>
<dbReference type="Proteomes" id="UP001314166">
    <property type="component" value="Unassembled WGS sequence"/>
</dbReference>
<proteinExistence type="predicted"/>
<accession>A0ABN9YI14</accession>
<comment type="caution">
    <text evidence="4">The sequence shown here is derived from an EMBL/GenBank/DDBJ whole genome shotgun (WGS) entry which is preliminary data.</text>
</comment>
<dbReference type="Pfam" id="PF07564">
    <property type="entry name" value="DUF1542"/>
    <property type="match status" value="1"/>
</dbReference>
<evidence type="ECO:0000259" key="3">
    <source>
        <dbReference type="Pfam" id="PF07564"/>
    </source>
</evidence>
<sequence>MKNINTLTVPVANQAQPSQAEIQTANQQVDQAGEKKRVAIEAVSNADKRSYETAIARLQQALEQAHQAISQVKTLQSLDGDVKAALKTIETIAEPMVDPSVEPSVEPKTDEKKTMVPATPSVEPKADEKETTVPATPSVEPKADEKETTVPATPSVESKTDKRGAVVPTNQTKALHIDDKQVATSVKVSDSKLAQAVSRPAEIAQSNAGAQQLLTDLSEDNSATAKDSHIEQKQKTMIDQIDATIQHRQIDDTYTDQSDSISILPKTNHGHINHQRSVKSSILVAWLVVLTGLGLIKKKYDDIDF</sequence>
<protein>
    <recommendedName>
        <fullName evidence="3">DUF1542 domain-containing protein</fullName>
    </recommendedName>
</protein>
<dbReference type="InterPro" id="IPR011439">
    <property type="entry name" value="DUF1542"/>
</dbReference>
<feature type="coiled-coil region" evidence="1">
    <location>
        <begin position="48"/>
        <end position="78"/>
    </location>
</feature>
<evidence type="ECO:0000313" key="5">
    <source>
        <dbReference type="Proteomes" id="UP001314166"/>
    </source>
</evidence>
<feature type="compositionally biased region" description="Basic and acidic residues" evidence="2">
    <location>
        <begin position="105"/>
        <end position="114"/>
    </location>
</feature>
<keyword evidence="5" id="KW-1185">Reference proteome</keyword>
<dbReference type="EMBL" id="CAUZMB010000001">
    <property type="protein sequence ID" value="CAK1224535.1"/>
    <property type="molecule type" value="Genomic_DNA"/>
</dbReference>
<evidence type="ECO:0000313" key="4">
    <source>
        <dbReference type="EMBL" id="CAK1224535.1"/>
    </source>
</evidence>